<name>A0A8E2ECN9_9PEZI</name>
<accession>A0A8E2ECN9</accession>
<dbReference type="EMBL" id="KV744918">
    <property type="protein sequence ID" value="OCK81522.1"/>
    <property type="molecule type" value="Genomic_DNA"/>
</dbReference>
<organism evidence="1 2">
    <name type="scientific">Lepidopterella palustris CBS 459.81</name>
    <dbReference type="NCBI Taxonomy" id="1314670"/>
    <lineage>
        <taxon>Eukaryota</taxon>
        <taxon>Fungi</taxon>
        <taxon>Dikarya</taxon>
        <taxon>Ascomycota</taxon>
        <taxon>Pezizomycotina</taxon>
        <taxon>Dothideomycetes</taxon>
        <taxon>Pleosporomycetidae</taxon>
        <taxon>Mytilinidiales</taxon>
        <taxon>Argynnaceae</taxon>
        <taxon>Lepidopterella</taxon>
    </lineage>
</organism>
<dbReference type="Proteomes" id="UP000250266">
    <property type="component" value="Unassembled WGS sequence"/>
</dbReference>
<dbReference type="AlphaFoldDB" id="A0A8E2ECN9"/>
<evidence type="ECO:0008006" key="3">
    <source>
        <dbReference type="Google" id="ProtNLM"/>
    </source>
</evidence>
<evidence type="ECO:0000313" key="1">
    <source>
        <dbReference type="EMBL" id="OCK81522.1"/>
    </source>
</evidence>
<gene>
    <name evidence="1" type="ORF">K432DRAFT_381275</name>
</gene>
<proteinExistence type="predicted"/>
<dbReference type="OrthoDB" id="3796403at2759"/>
<evidence type="ECO:0000313" key="2">
    <source>
        <dbReference type="Proteomes" id="UP000250266"/>
    </source>
</evidence>
<keyword evidence="2" id="KW-1185">Reference proteome</keyword>
<sequence length="243" mass="27494">MDDTTSALMALPIELRLQIFSYLLHNMPSSYGYTGSDQPEPSDSVLTAAASPARQTPLRRHGMLLANAQLSAEYTQAFYERTDFFFYISGSNGLRPPFWKLSPAMLPNVRRCKLYIELAAIESRGALPAGGGSVCRRSFSTRDFLGRVLGMLTEMRRLRELHLVWDISAGPYPPRARLREVQVKRARAAEAKGWDMEFLGMRVVEEMKGRESMRGMVVAVGDEVVRMRREKGVWIEEEEVLPC</sequence>
<reference evidence="1 2" key="1">
    <citation type="journal article" date="2016" name="Nat. Commun.">
        <title>Ectomycorrhizal ecology is imprinted in the genome of the dominant symbiotic fungus Cenococcum geophilum.</title>
        <authorList>
            <consortium name="DOE Joint Genome Institute"/>
            <person name="Peter M."/>
            <person name="Kohler A."/>
            <person name="Ohm R.A."/>
            <person name="Kuo A."/>
            <person name="Krutzmann J."/>
            <person name="Morin E."/>
            <person name="Arend M."/>
            <person name="Barry K.W."/>
            <person name="Binder M."/>
            <person name="Choi C."/>
            <person name="Clum A."/>
            <person name="Copeland A."/>
            <person name="Grisel N."/>
            <person name="Haridas S."/>
            <person name="Kipfer T."/>
            <person name="LaButti K."/>
            <person name="Lindquist E."/>
            <person name="Lipzen A."/>
            <person name="Maire R."/>
            <person name="Meier B."/>
            <person name="Mihaltcheva S."/>
            <person name="Molinier V."/>
            <person name="Murat C."/>
            <person name="Poggeler S."/>
            <person name="Quandt C.A."/>
            <person name="Sperisen C."/>
            <person name="Tritt A."/>
            <person name="Tisserant E."/>
            <person name="Crous P.W."/>
            <person name="Henrissat B."/>
            <person name="Nehls U."/>
            <person name="Egli S."/>
            <person name="Spatafora J.W."/>
            <person name="Grigoriev I.V."/>
            <person name="Martin F.M."/>
        </authorList>
    </citation>
    <scope>NUCLEOTIDE SEQUENCE [LARGE SCALE GENOMIC DNA]</scope>
    <source>
        <strain evidence="1 2">CBS 459.81</strain>
    </source>
</reference>
<protein>
    <recommendedName>
        <fullName evidence="3">F-box domain-containing protein</fullName>
    </recommendedName>
</protein>